<dbReference type="Proteomes" id="UP000324222">
    <property type="component" value="Unassembled WGS sequence"/>
</dbReference>
<evidence type="ECO:0000313" key="2">
    <source>
        <dbReference type="Proteomes" id="UP000324222"/>
    </source>
</evidence>
<accession>A0A5B7DHH4</accession>
<sequence>MDRIRTRALRDPSDPKARMVPLEVSCKASVNVMFKCRLQAVLRSVRKSVWPVAKSIGEGWVFASVAALSTTVFPMTSTWEGTH</sequence>
<name>A0A5B7DHH4_PORTR</name>
<dbReference type="EMBL" id="VSRR010000930">
    <property type="protein sequence ID" value="MPC20962.1"/>
    <property type="molecule type" value="Genomic_DNA"/>
</dbReference>
<protein>
    <submittedName>
        <fullName evidence="1">Uncharacterized protein</fullName>
    </submittedName>
</protein>
<proteinExistence type="predicted"/>
<organism evidence="1 2">
    <name type="scientific">Portunus trituberculatus</name>
    <name type="common">Swimming crab</name>
    <name type="synonym">Neptunus trituberculatus</name>
    <dbReference type="NCBI Taxonomy" id="210409"/>
    <lineage>
        <taxon>Eukaryota</taxon>
        <taxon>Metazoa</taxon>
        <taxon>Ecdysozoa</taxon>
        <taxon>Arthropoda</taxon>
        <taxon>Crustacea</taxon>
        <taxon>Multicrustacea</taxon>
        <taxon>Malacostraca</taxon>
        <taxon>Eumalacostraca</taxon>
        <taxon>Eucarida</taxon>
        <taxon>Decapoda</taxon>
        <taxon>Pleocyemata</taxon>
        <taxon>Brachyura</taxon>
        <taxon>Eubrachyura</taxon>
        <taxon>Portunoidea</taxon>
        <taxon>Portunidae</taxon>
        <taxon>Portuninae</taxon>
        <taxon>Portunus</taxon>
    </lineage>
</organism>
<gene>
    <name evidence="1" type="ORF">E2C01_013928</name>
</gene>
<evidence type="ECO:0000313" key="1">
    <source>
        <dbReference type="EMBL" id="MPC20962.1"/>
    </source>
</evidence>
<comment type="caution">
    <text evidence="1">The sequence shown here is derived from an EMBL/GenBank/DDBJ whole genome shotgun (WGS) entry which is preliminary data.</text>
</comment>
<dbReference type="AlphaFoldDB" id="A0A5B7DHH4"/>
<keyword evidence="2" id="KW-1185">Reference proteome</keyword>
<reference evidence="1 2" key="1">
    <citation type="submission" date="2019-05" db="EMBL/GenBank/DDBJ databases">
        <title>Another draft genome of Portunus trituberculatus and its Hox gene families provides insights of decapod evolution.</title>
        <authorList>
            <person name="Jeong J.-H."/>
            <person name="Song I."/>
            <person name="Kim S."/>
            <person name="Choi T."/>
            <person name="Kim D."/>
            <person name="Ryu S."/>
            <person name="Kim W."/>
        </authorList>
    </citation>
    <scope>NUCLEOTIDE SEQUENCE [LARGE SCALE GENOMIC DNA]</scope>
    <source>
        <tissue evidence="1">Muscle</tissue>
    </source>
</reference>